<keyword evidence="4" id="KW-1185">Reference proteome</keyword>
<dbReference type="Pfam" id="PF00326">
    <property type="entry name" value="Peptidase_S9"/>
    <property type="match status" value="1"/>
</dbReference>
<evidence type="ECO:0000313" key="3">
    <source>
        <dbReference type="EMBL" id="GAA0756523.1"/>
    </source>
</evidence>
<dbReference type="PANTHER" id="PTHR42776">
    <property type="entry name" value="SERINE PEPTIDASE S9 FAMILY MEMBER"/>
    <property type="match status" value="1"/>
</dbReference>
<dbReference type="SUPFAM" id="SSF82171">
    <property type="entry name" value="DPP6 N-terminal domain-like"/>
    <property type="match status" value="1"/>
</dbReference>
<evidence type="ECO:0000259" key="2">
    <source>
        <dbReference type="Pfam" id="PF00326"/>
    </source>
</evidence>
<dbReference type="InterPro" id="IPR029058">
    <property type="entry name" value="AB_hydrolase_fold"/>
</dbReference>
<organism evidence="3 4">
    <name type="scientific">Ideonella azotifigens</name>
    <dbReference type="NCBI Taxonomy" id="513160"/>
    <lineage>
        <taxon>Bacteria</taxon>
        <taxon>Pseudomonadati</taxon>
        <taxon>Pseudomonadota</taxon>
        <taxon>Betaproteobacteria</taxon>
        <taxon>Burkholderiales</taxon>
        <taxon>Sphaerotilaceae</taxon>
        <taxon>Ideonella</taxon>
    </lineage>
</organism>
<accession>A0ABN1K7I4</accession>
<dbReference type="SUPFAM" id="SSF53474">
    <property type="entry name" value="alpha/beta-Hydrolases"/>
    <property type="match status" value="1"/>
</dbReference>
<gene>
    <name evidence="3" type="ORF">GCM10009107_35070</name>
</gene>
<dbReference type="InterPro" id="IPR001375">
    <property type="entry name" value="Peptidase_S9_cat"/>
</dbReference>
<protein>
    <submittedName>
        <fullName evidence="3">S9 family peptidase</fullName>
    </submittedName>
</protein>
<comment type="caution">
    <text evidence="3">The sequence shown here is derived from an EMBL/GenBank/DDBJ whole genome shotgun (WGS) entry which is preliminary data.</text>
</comment>
<dbReference type="EMBL" id="BAAAEW010000023">
    <property type="protein sequence ID" value="GAA0756523.1"/>
    <property type="molecule type" value="Genomic_DNA"/>
</dbReference>
<feature type="domain" description="Peptidase S9 prolyl oligopeptidase catalytic" evidence="2">
    <location>
        <begin position="393"/>
        <end position="597"/>
    </location>
</feature>
<dbReference type="Gene3D" id="3.40.50.1820">
    <property type="entry name" value="alpha/beta hydrolase"/>
    <property type="match status" value="1"/>
</dbReference>
<proteinExistence type="predicted"/>
<dbReference type="Proteomes" id="UP001500279">
    <property type="component" value="Unassembled WGS sequence"/>
</dbReference>
<evidence type="ECO:0000256" key="1">
    <source>
        <dbReference type="ARBA" id="ARBA00022801"/>
    </source>
</evidence>
<keyword evidence="1" id="KW-0378">Hydrolase</keyword>
<name>A0ABN1K7I4_9BURK</name>
<dbReference type="PANTHER" id="PTHR42776:SF27">
    <property type="entry name" value="DIPEPTIDYL PEPTIDASE FAMILY MEMBER 6"/>
    <property type="match status" value="1"/>
</dbReference>
<reference evidence="4" key="1">
    <citation type="journal article" date="2019" name="Int. J. Syst. Evol. Microbiol.">
        <title>The Global Catalogue of Microorganisms (GCM) 10K type strain sequencing project: providing services to taxonomists for standard genome sequencing and annotation.</title>
        <authorList>
            <consortium name="The Broad Institute Genomics Platform"/>
            <consortium name="The Broad Institute Genome Sequencing Center for Infectious Disease"/>
            <person name="Wu L."/>
            <person name="Ma J."/>
        </authorList>
    </citation>
    <scope>NUCLEOTIDE SEQUENCE [LARGE SCALE GENOMIC DNA]</scope>
    <source>
        <strain evidence="4">JCM 15503</strain>
    </source>
</reference>
<evidence type="ECO:0000313" key="4">
    <source>
        <dbReference type="Proteomes" id="UP001500279"/>
    </source>
</evidence>
<sequence>MNIGGKSSLVTGNWDGSGIRPILDTDNNKFLFNWVQWVNNERLVVSLRFPSTTRGAVAWETRALAMDLKGENVVNLVPPPRQSNSKWLAQHQDNVIDWLPQDGQHVLMSIVEDFYIFAPGVYLVDVNTGKRTQVLGPRENVWTWLTDAQHQIRVGVRADEEKDLVEVIGRDSDKGDWRKLWSYSFFDRKDIHPIAFGRDPQTLYVTALKGDYQALYLAHLDKLDAQGQPTMDLVAARENEHVANIRRLSNGELVGFGYVREGDAARAFIDESLKDLATDIDRLLPKRFNFIYGFSQDRNRYLVNSSGNGVPGQLLVGDRKAGTLKLIGDRYPDLKPEDLSGKRRINFKARDGLEIKGFLTVPKSDTPEEGWPMVVLPHGGPISQDDIDFDPWTELLASRGYAVLQINFRGSSNLGRSFQDAGLQRWGMEMQDDLTDGVQWALGAHIANPKRMCIVGASYGGYAALMGAVKTPDLYRCAVSFAGVSNLVDISRNWAGFGGSKVADKQLGNYWNDRDRLKQTSPAYRAAEIKVPVLLVHGTVDAQVPYDQTVQMDKALKAAGKNHRFVTLEGGDHNLVRQSDHVKFLDETLKFLDQNIGPGSAAVK</sequence>